<evidence type="ECO:0000313" key="2">
    <source>
        <dbReference type="EMBL" id="AFS82163.1"/>
    </source>
</evidence>
<dbReference type="AlphaFoldDB" id="K0B7N4"/>
<dbReference type="OrthoDB" id="3326at2157"/>
<gene>
    <name evidence="2" type="ORF">NSED_01755</name>
</gene>
<dbReference type="RefSeq" id="WP_014964535.1">
    <property type="nucleotide sequence ID" value="NC_018656.1"/>
</dbReference>
<keyword evidence="3" id="KW-1185">Reference proteome</keyword>
<protein>
    <submittedName>
        <fullName evidence="2">Uncharacterized protein</fullName>
    </submittedName>
</protein>
<name>K0B7N4_9ARCH</name>
<dbReference type="GeneID" id="13697370"/>
<accession>K0B7N4</accession>
<dbReference type="KEGG" id="nir:NSED_01755"/>
<reference evidence="2 3" key="1">
    <citation type="journal article" date="2012" name="J. Bacteriol.">
        <title>Draft Genome Sequence of an Ammonia-Oxidizing Archaeon, "Candidatus Nitrosopumilus sediminis" AR2, from Svalbard in the Arctic Circle.</title>
        <authorList>
            <person name="Park S.J."/>
            <person name="Kim J.G."/>
            <person name="Jung M.Y."/>
            <person name="Kim S.J."/>
            <person name="Cha I.T."/>
            <person name="Ghai R."/>
            <person name="Martin-Cuadrado A.B."/>
            <person name="Rodriguez-Valera F."/>
            <person name="Rhee S.K."/>
        </authorList>
    </citation>
    <scope>NUCLEOTIDE SEQUENCE [LARGE SCALE GENOMIC DNA]</scope>
    <source>
        <strain evidence="2 3">AR2</strain>
    </source>
</reference>
<evidence type="ECO:0000256" key="1">
    <source>
        <dbReference type="SAM" id="Coils"/>
    </source>
</evidence>
<dbReference type="PATRIC" id="fig|1229909.8.peg.366"/>
<dbReference type="Proteomes" id="UP000006100">
    <property type="component" value="Chromosome"/>
</dbReference>
<feature type="coiled-coil region" evidence="1">
    <location>
        <begin position="20"/>
        <end position="50"/>
    </location>
</feature>
<evidence type="ECO:0000313" key="3">
    <source>
        <dbReference type="Proteomes" id="UP000006100"/>
    </source>
</evidence>
<proteinExistence type="predicted"/>
<dbReference type="STRING" id="1229909.NSED_01755"/>
<keyword evidence="1" id="KW-0175">Coiled coil</keyword>
<sequence>MKPESIKILTDELQYKLGRIEFFKSRLEEMENKDKEYDQSTRRLAKLIDEAVNLIQIMKIEELDEFSQYENTLKTLQNS</sequence>
<dbReference type="EMBL" id="CP003843">
    <property type="protein sequence ID" value="AFS82163.1"/>
    <property type="molecule type" value="Genomic_DNA"/>
</dbReference>
<dbReference type="HOGENOM" id="CLU_2597519_0_0_2"/>
<organism evidence="2 3">
    <name type="scientific">Candidatus Nitrosopumilus sediminis</name>
    <dbReference type="NCBI Taxonomy" id="1229909"/>
    <lineage>
        <taxon>Archaea</taxon>
        <taxon>Nitrososphaerota</taxon>
        <taxon>Nitrososphaeria</taxon>
        <taxon>Nitrosopumilales</taxon>
        <taxon>Nitrosopumilaceae</taxon>
        <taxon>Nitrosopumilus</taxon>
    </lineage>
</organism>